<dbReference type="STRING" id="65735.SAMN04488075_2328"/>
<dbReference type="InterPro" id="IPR009061">
    <property type="entry name" value="DNA-bd_dom_put_sf"/>
</dbReference>
<organism evidence="2 3">
    <name type="scientific">Paracoccus alkenifer</name>
    <dbReference type="NCBI Taxonomy" id="65735"/>
    <lineage>
        <taxon>Bacteria</taxon>
        <taxon>Pseudomonadati</taxon>
        <taxon>Pseudomonadota</taxon>
        <taxon>Alphaproteobacteria</taxon>
        <taxon>Rhodobacterales</taxon>
        <taxon>Paracoccaceae</taxon>
        <taxon>Paracoccus</taxon>
    </lineage>
</organism>
<protein>
    <submittedName>
        <fullName evidence="2">Transcriptional regulator, AlpA family</fullName>
    </submittedName>
</protein>
<keyword evidence="3" id="KW-1185">Reference proteome</keyword>
<dbReference type="RefSeq" id="WP_218139122.1">
    <property type="nucleotide sequence ID" value="NZ_FNXG01000004.1"/>
</dbReference>
<gene>
    <name evidence="2" type="ORF">SAMN04488075_2328</name>
</gene>
<evidence type="ECO:0000313" key="3">
    <source>
        <dbReference type="Proteomes" id="UP000199125"/>
    </source>
</evidence>
<evidence type="ECO:0000259" key="1">
    <source>
        <dbReference type="Pfam" id="PF12728"/>
    </source>
</evidence>
<reference evidence="3" key="1">
    <citation type="submission" date="2016-10" db="EMBL/GenBank/DDBJ databases">
        <authorList>
            <person name="Varghese N."/>
            <person name="Submissions S."/>
        </authorList>
    </citation>
    <scope>NUCLEOTIDE SEQUENCE [LARGE SCALE GENOMIC DNA]</scope>
    <source>
        <strain evidence="3">DSM 11593</strain>
    </source>
</reference>
<dbReference type="AlphaFoldDB" id="A0A1H6MZU8"/>
<sequence length="65" mass="7550">MQQMIPLPALLKPEQAAEYLGCSPQKLERDRWCEKKIPYVKMGRHVRYRATDLIAYVNESLVTGD</sequence>
<dbReference type="Pfam" id="PF12728">
    <property type="entry name" value="HTH_17"/>
    <property type="match status" value="1"/>
</dbReference>
<accession>A0A1H6MZU8</accession>
<dbReference type="Proteomes" id="UP000199125">
    <property type="component" value="Unassembled WGS sequence"/>
</dbReference>
<proteinExistence type="predicted"/>
<dbReference type="GO" id="GO:0003677">
    <property type="term" value="F:DNA binding"/>
    <property type="evidence" value="ECO:0007669"/>
    <property type="project" value="InterPro"/>
</dbReference>
<dbReference type="NCBIfam" id="TIGR01764">
    <property type="entry name" value="excise"/>
    <property type="match status" value="1"/>
</dbReference>
<dbReference type="SUPFAM" id="SSF46955">
    <property type="entry name" value="Putative DNA-binding domain"/>
    <property type="match status" value="1"/>
</dbReference>
<name>A0A1H6MZU8_9RHOB</name>
<feature type="domain" description="Helix-turn-helix" evidence="1">
    <location>
        <begin position="10"/>
        <end position="59"/>
    </location>
</feature>
<dbReference type="InterPro" id="IPR010093">
    <property type="entry name" value="SinI_DNA-bd"/>
</dbReference>
<dbReference type="InterPro" id="IPR041657">
    <property type="entry name" value="HTH_17"/>
</dbReference>
<evidence type="ECO:0000313" key="2">
    <source>
        <dbReference type="EMBL" id="SEI03399.1"/>
    </source>
</evidence>
<dbReference type="EMBL" id="FNXG01000004">
    <property type="protein sequence ID" value="SEI03399.1"/>
    <property type="molecule type" value="Genomic_DNA"/>
</dbReference>